<evidence type="ECO:0000256" key="3">
    <source>
        <dbReference type="ARBA" id="ARBA00022804"/>
    </source>
</evidence>
<comment type="subcellular location">
    <subcellularLocation>
        <location evidence="1">Virion</location>
    </subcellularLocation>
</comment>
<organism evidence="8">
    <name type="scientific">Leviviridae sp</name>
    <dbReference type="NCBI Taxonomy" id="2027243"/>
    <lineage>
        <taxon>Viruses</taxon>
        <taxon>Riboviria</taxon>
        <taxon>Orthornavirae</taxon>
        <taxon>Lenarviricota</taxon>
        <taxon>Leviviricetes</taxon>
        <taxon>Norzivirales</taxon>
        <taxon>Fiersviridae</taxon>
    </lineage>
</organism>
<evidence type="ECO:0000256" key="2">
    <source>
        <dbReference type="ARBA" id="ARBA00022581"/>
    </source>
</evidence>
<keyword evidence="5" id="KW-1175">Viral attachment to host cell pilus</keyword>
<sequence length="406" mass="45484">PLGSPTFYGTTPPKERALFMPSRNQTSNSVLGTYYSYDVPSTVRGDTFHTEGSMIGAGHYGYPDFPPDRNVGGDWSLDSKVYTTTSDHAIVRGGSTAYTNHHYSGDFIGSFDWPGFLPGGGDGTAWGPQAYSKMKPTKPIFSGLNAIYELREVPAMLRQRFLKDGLHSIPNYWLALQFGWKPLLSDIIKTVTFQRAAQKRLAWLLQHNGKPVRRRVDLASTSTTIDTGHYGGGPYPGFVDYFYRGPRTSSSRRIETDHVWASARFRYWLPDGPRDINWNTAMLARLYGLYPSPSVIWNALPWTWLADWFHTAGDVLENMDGGVANRLAADYFYVMREKKYVSVVDSRADMFSYPDYSPVSVNVSATREIAYKSRLAGDPFGFHSQPTNLSAMQLSIIGALGLSRLR</sequence>
<feature type="non-terminal residue" evidence="8">
    <location>
        <position position="1"/>
    </location>
</feature>
<name>A0A514DAK0_9VIRU</name>
<evidence type="ECO:0000313" key="8">
    <source>
        <dbReference type="EMBL" id="QDH90635.1"/>
    </source>
</evidence>
<dbReference type="Pfam" id="PF03863">
    <property type="entry name" value="Phage_mat-A"/>
    <property type="match status" value="1"/>
</dbReference>
<keyword evidence="2" id="KW-0945">Host-virus interaction</keyword>
<evidence type="ECO:0008006" key="9">
    <source>
        <dbReference type="Google" id="ProtNLM"/>
    </source>
</evidence>
<evidence type="ECO:0000256" key="6">
    <source>
        <dbReference type="ARBA" id="ARBA00023296"/>
    </source>
</evidence>
<dbReference type="InterPro" id="IPR005563">
    <property type="entry name" value="A_protein"/>
</dbReference>
<proteinExistence type="inferred from homology"/>
<evidence type="ECO:0000256" key="5">
    <source>
        <dbReference type="ARBA" id="ARBA00023104"/>
    </source>
</evidence>
<accession>A0A514DAK0</accession>
<keyword evidence="4" id="KW-0946">Virion</keyword>
<protein>
    <recommendedName>
        <fullName evidence="9">Maturation</fullName>
    </recommendedName>
</protein>
<reference evidence="8" key="1">
    <citation type="submission" date="2019-05" db="EMBL/GenBank/DDBJ databases">
        <title>Metatranscriptomic reconstruction reveals RNA viruses with the potential to shape carbon cycling in soil.</title>
        <authorList>
            <person name="Starr E.P."/>
            <person name="Nuccio E."/>
            <person name="Pett-Ridge J."/>
            <person name="Banfield J.F."/>
            <person name="Firestone M.K."/>
        </authorList>
    </citation>
    <scope>NUCLEOTIDE SEQUENCE</scope>
    <source>
        <strain evidence="8">H2_Rhizo_Litter_49_scaffold_1466</strain>
    </source>
</reference>
<evidence type="ECO:0000256" key="7">
    <source>
        <dbReference type="ARBA" id="ARBA00035110"/>
    </source>
</evidence>
<keyword evidence="6" id="KW-1160">Virus entry into host cell</keyword>
<evidence type="ECO:0000256" key="1">
    <source>
        <dbReference type="ARBA" id="ARBA00004328"/>
    </source>
</evidence>
<keyword evidence="3" id="KW-1161">Viral attachment to host cell</keyword>
<dbReference type="GO" id="GO:0044423">
    <property type="term" value="C:virion component"/>
    <property type="evidence" value="ECO:0007669"/>
    <property type="project" value="UniProtKB-KW"/>
</dbReference>
<gene>
    <name evidence="8" type="ORF">H2RhizoLitter491466_000001</name>
</gene>
<comment type="similarity">
    <text evidence="7">Belongs to the Leviviricetes maturation protein family.</text>
</comment>
<dbReference type="EMBL" id="MN035675">
    <property type="protein sequence ID" value="QDH90635.1"/>
    <property type="molecule type" value="Genomic_RNA"/>
</dbReference>
<evidence type="ECO:0000256" key="4">
    <source>
        <dbReference type="ARBA" id="ARBA00022844"/>
    </source>
</evidence>
<dbReference type="GO" id="GO:0039666">
    <property type="term" value="P:virion attachment to host cell pilus"/>
    <property type="evidence" value="ECO:0007669"/>
    <property type="project" value="UniProtKB-KW"/>
</dbReference>